<proteinExistence type="predicted"/>
<dbReference type="SUPFAM" id="SSF101936">
    <property type="entry name" value="DNA-binding pseudobarrel domain"/>
    <property type="match status" value="1"/>
</dbReference>
<gene>
    <name evidence="6" type="ORF">RIF29_38708</name>
</gene>
<evidence type="ECO:0000313" key="6">
    <source>
        <dbReference type="EMBL" id="KAK7243895.1"/>
    </source>
</evidence>
<keyword evidence="7" id="KW-1185">Reference proteome</keyword>
<dbReference type="AlphaFoldDB" id="A0AAN9E595"/>
<keyword evidence="3" id="KW-0238">DNA-binding</keyword>
<keyword evidence="5" id="KW-0539">Nucleus</keyword>
<reference evidence="6 7" key="1">
    <citation type="submission" date="2024-01" db="EMBL/GenBank/DDBJ databases">
        <title>The genomes of 5 underutilized Papilionoideae crops provide insights into root nodulation and disease resistanc.</title>
        <authorList>
            <person name="Yuan L."/>
        </authorList>
    </citation>
    <scope>NUCLEOTIDE SEQUENCE [LARGE SCALE GENOMIC DNA]</scope>
    <source>
        <strain evidence="6">ZHUSHIDOU_FW_LH</strain>
        <tissue evidence="6">Leaf</tissue>
    </source>
</reference>
<dbReference type="Proteomes" id="UP001372338">
    <property type="component" value="Unassembled WGS sequence"/>
</dbReference>
<dbReference type="GO" id="GO:0003677">
    <property type="term" value="F:DNA binding"/>
    <property type="evidence" value="ECO:0007669"/>
    <property type="project" value="UniProtKB-KW"/>
</dbReference>
<dbReference type="InterPro" id="IPR015300">
    <property type="entry name" value="DNA-bd_pseudobarrel_sf"/>
</dbReference>
<evidence type="ECO:0000256" key="5">
    <source>
        <dbReference type="ARBA" id="ARBA00023242"/>
    </source>
</evidence>
<dbReference type="EMBL" id="JAYWIO010000008">
    <property type="protein sequence ID" value="KAK7243895.1"/>
    <property type="molecule type" value="Genomic_DNA"/>
</dbReference>
<keyword evidence="4" id="KW-0804">Transcription</keyword>
<comment type="subcellular location">
    <subcellularLocation>
        <location evidence="1">Nucleus</location>
    </subcellularLocation>
</comment>
<organism evidence="6 7">
    <name type="scientific">Crotalaria pallida</name>
    <name type="common">Smooth rattlebox</name>
    <name type="synonym">Crotalaria striata</name>
    <dbReference type="NCBI Taxonomy" id="3830"/>
    <lineage>
        <taxon>Eukaryota</taxon>
        <taxon>Viridiplantae</taxon>
        <taxon>Streptophyta</taxon>
        <taxon>Embryophyta</taxon>
        <taxon>Tracheophyta</taxon>
        <taxon>Spermatophyta</taxon>
        <taxon>Magnoliopsida</taxon>
        <taxon>eudicotyledons</taxon>
        <taxon>Gunneridae</taxon>
        <taxon>Pentapetalae</taxon>
        <taxon>rosids</taxon>
        <taxon>fabids</taxon>
        <taxon>Fabales</taxon>
        <taxon>Fabaceae</taxon>
        <taxon>Papilionoideae</taxon>
        <taxon>50 kb inversion clade</taxon>
        <taxon>genistoids sensu lato</taxon>
        <taxon>core genistoids</taxon>
        <taxon>Crotalarieae</taxon>
        <taxon>Crotalaria</taxon>
    </lineage>
</organism>
<dbReference type="Gene3D" id="2.40.330.10">
    <property type="entry name" value="DNA-binding pseudobarrel domain"/>
    <property type="match status" value="1"/>
</dbReference>
<comment type="caution">
    <text evidence="6">The sequence shown here is derived from an EMBL/GenBank/DDBJ whole genome shotgun (WGS) entry which is preliminary data.</text>
</comment>
<keyword evidence="2" id="KW-0805">Transcription regulation</keyword>
<evidence type="ECO:0000256" key="1">
    <source>
        <dbReference type="ARBA" id="ARBA00004123"/>
    </source>
</evidence>
<protein>
    <submittedName>
        <fullName evidence="6">Uncharacterized protein</fullName>
    </submittedName>
</protein>
<sequence>MFRRGRGHGGRRGRAGPTRGAMGVVLGALGLKVEARGHEGEQVENLPRMFVANCLNTELNTITLRGKAGNGNGNDVEKVCGLYIGAGNHKITNTWRDFCVEMDIQVGFGLVLEVVDGARNIVFVKIKDQGEDEDDEEDED</sequence>
<evidence type="ECO:0000256" key="3">
    <source>
        <dbReference type="ARBA" id="ARBA00023125"/>
    </source>
</evidence>
<evidence type="ECO:0000256" key="4">
    <source>
        <dbReference type="ARBA" id="ARBA00023163"/>
    </source>
</evidence>
<evidence type="ECO:0000256" key="2">
    <source>
        <dbReference type="ARBA" id="ARBA00023015"/>
    </source>
</evidence>
<evidence type="ECO:0000313" key="7">
    <source>
        <dbReference type="Proteomes" id="UP001372338"/>
    </source>
</evidence>
<dbReference type="GO" id="GO:0005634">
    <property type="term" value="C:nucleus"/>
    <property type="evidence" value="ECO:0007669"/>
    <property type="project" value="UniProtKB-SubCell"/>
</dbReference>
<accession>A0AAN9E595</accession>
<name>A0AAN9E595_CROPI</name>